<dbReference type="SUPFAM" id="SSF50249">
    <property type="entry name" value="Nucleic acid-binding proteins"/>
    <property type="match status" value="1"/>
</dbReference>
<evidence type="ECO:0000256" key="5">
    <source>
        <dbReference type="ARBA" id="ARBA00023204"/>
    </source>
</evidence>
<dbReference type="Gene3D" id="3.30.1490.70">
    <property type="match status" value="1"/>
</dbReference>
<dbReference type="CDD" id="cd07896">
    <property type="entry name" value="Adenylation_kDNA_ligase_like"/>
    <property type="match status" value="1"/>
</dbReference>
<reference evidence="9 10" key="1">
    <citation type="journal article" date="2020" name="Sci. Rep.">
        <title>A novel cyanobacterial geosmin producer, revising GeoA distribution and dispersion patterns in Bacteria.</title>
        <authorList>
            <person name="Churro C."/>
            <person name="Semedo-Aguiar A.P."/>
            <person name="Silva A.D."/>
            <person name="Pereira-Leal J.B."/>
            <person name="Leite R.B."/>
        </authorList>
    </citation>
    <scope>NUCLEOTIDE SEQUENCE [LARGE SCALE GENOMIC DNA]</scope>
    <source>
        <strain evidence="9 10">IPMA8</strain>
    </source>
</reference>
<keyword evidence="10" id="KW-1185">Reference proteome</keyword>
<evidence type="ECO:0000259" key="7">
    <source>
        <dbReference type="Pfam" id="PF01068"/>
    </source>
</evidence>
<keyword evidence="4" id="KW-0227">DNA damage</keyword>
<dbReference type="InterPro" id="IPR029319">
    <property type="entry name" value="DNA_ligase_OB"/>
</dbReference>
<dbReference type="Pfam" id="PF14743">
    <property type="entry name" value="DNA_ligase_OB_2"/>
    <property type="match status" value="1"/>
</dbReference>
<organism evidence="9 10">
    <name type="scientific">Microcoleus asticus IPMA8</name>
    <dbReference type="NCBI Taxonomy" id="2563858"/>
    <lineage>
        <taxon>Bacteria</taxon>
        <taxon>Bacillati</taxon>
        <taxon>Cyanobacteriota</taxon>
        <taxon>Cyanophyceae</taxon>
        <taxon>Oscillatoriophycideae</taxon>
        <taxon>Oscillatoriales</taxon>
        <taxon>Microcoleaceae</taxon>
        <taxon>Microcoleus</taxon>
        <taxon>Microcoleus asticus</taxon>
    </lineage>
</organism>
<evidence type="ECO:0000313" key="9">
    <source>
        <dbReference type="EMBL" id="NQE37290.1"/>
    </source>
</evidence>
<evidence type="ECO:0000256" key="2">
    <source>
        <dbReference type="ARBA" id="ARBA00022598"/>
    </source>
</evidence>
<comment type="caution">
    <text evidence="9">The sequence shown here is derived from an EMBL/GenBank/DDBJ whole genome shotgun (WGS) entry which is preliminary data.</text>
</comment>
<comment type="cofactor">
    <cofactor evidence="1">
        <name>a divalent metal cation</name>
        <dbReference type="ChEBI" id="CHEBI:60240"/>
    </cofactor>
</comment>
<name>A0ABX2D5V8_9CYAN</name>
<dbReference type="Gene3D" id="2.40.50.140">
    <property type="entry name" value="Nucleic acid-binding proteins"/>
    <property type="match status" value="1"/>
</dbReference>
<dbReference type="GO" id="GO:0003910">
    <property type="term" value="F:DNA ligase (ATP) activity"/>
    <property type="evidence" value="ECO:0007669"/>
    <property type="project" value="UniProtKB-EC"/>
</dbReference>
<evidence type="ECO:0000256" key="4">
    <source>
        <dbReference type="ARBA" id="ARBA00022763"/>
    </source>
</evidence>
<dbReference type="InterPro" id="IPR012340">
    <property type="entry name" value="NA-bd_OB-fold"/>
</dbReference>
<dbReference type="PANTHER" id="PTHR47810:SF1">
    <property type="entry name" value="DNA LIGASE B"/>
    <property type="match status" value="1"/>
</dbReference>
<gene>
    <name evidence="9" type="primary">ligA_2</name>
    <name evidence="9" type="ORF">E5S67_05059</name>
</gene>
<dbReference type="EMBL" id="SRRZ01000121">
    <property type="protein sequence ID" value="NQE37290.1"/>
    <property type="molecule type" value="Genomic_DNA"/>
</dbReference>
<dbReference type="RefSeq" id="WP_172191206.1">
    <property type="nucleotide sequence ID" value="NZ_CAWPPK010000026.1"/>
</dbReference>
<evidence type="ECO:0000256" key="3">
    <source>
        <dbReference type="ARBA" id="ARBA00022705"/>
    </source>
</evidence>
<accession>A0ABX2D5V8</accession>
<protein>
    <submittedName>
        <fullName evidence="9">DNA ligase</fullName>
        <ecNumber evidence="9">6.5.1.1</ecNumber>
    </submittedName>
</protein>
<evidence type="ECO:0000256" key="6">
    <source>
        <dbReference type="ARBA" id="ARBA00034003"/>
    </source>
</evidence>
<dbReference type="InterPro" id="IPR050326">
    <property type="entry name" value="NAD_dep_DNA_ligaseB"/>
</dbReference>
<proteinExistence type="predicted"/>
<keyword evidence="5" id="KW-0234">DNA repair</keyword>
<dbReference type="EC" id="6.5.1.1" evidence="9"/>
<sequence length="279" mass="30742">MLLQLANTYSPTKNYGVSQWLSSPKLDGVRCLYENPTNGLRSRSGKTRYSGLGEIEQICENIRSANNLSFLDGELYIPGEPFDRISGIARSTKTTATVVEAKQRVEFRIFAIGFTQYPNIPAADEYSQIQQIFPTMGKVSYVPQRLIENNPLVIQAEADSIKASGQSAEGIMLRNPNSVYFQGRSIALLKVKNFVKAQLQVVGFTKGSGKYGKSLGNLLVSGNIDGRTVNSRVGTGFTDLERSTIFANQADYFGRTIEIIHLGVNATGALRHPVFNRFV</sequence>
<evidence type="ECO:0000256" key="1">
    <source>
        <dbReference type="ARBA" id="ARBA00001968"/>
    </source>
</evidence>
<keyword evidence="2 9" id="KW-0436">Ligase</keyword>
<dbReference type="SUPFAM" id="SSF56091">
    <property type="entry name" value="DNA ligase/mRNA capping enzyme, catalytic domain"/>
    <property type="match status" value="1"/>
</dbReference>
<dbReference type="InterPro" id="IPR012310">
    <property type="entry name" value="DNA_ligase_ATP-dep_cent"/>
</dbReference>
<dbReference type="Pfam" id="PF01068">
    <property type="entry name" value="DNA_ligase_A_M"/>
    <property type="match status" value="1"/>
</dbReference>
<dbReference type="Gene3D" id="3.30.470.30">
    <property type="entry name" value="DNA ligase/mRNA capping enzyme"/>
    <property type="match status" value="1"/>
</dbReference>
<evidence type="ECO:0000259" key="8">
    <source>
        <dbReference type="Pfam" id="PF14743"/>
    </source>
</evidence>
<keyword evidence="3" id="KW-0235">DNA replication</keyword>
<feature type="domain" description="ATP-dependent DNA ligase family profile" evidence="7">
    <location>
        <begin position="13"/>
        <end position="192"/>
    </location>
</feature>
<evidence type="ECO:0000313" key="10">
    <source>
        <dbReference type="Proteomes" id="UP000702425"/>
    </source>
</evidence>
<dbReference type="PANTHER" id="PTHR47810">
    <property type="entry name" value="DNA LIGASE"/>
    <property type="match status" value="1"/>
</dbReference>
<feature type="domain" description="DNA ligase OB-like" evidence="8">
    <location>
        <begin position="206"/>
        <end position="278"/>
    </location>
</feature>
<comment type="catalytic activity">
    <reaction evidence="6">
        <text>ATP + (deoxyribonucleotide)n-3'-hydroxyl + 5'-phospho-(deoxyribonucleotide)m = (deoxyribonucleotide)n+m + AMP + diphosphate.</text>
        <dbReference type="EC" id="6.5.1.1"/>
    </reaction>
</comment>
<dbReference type="Proteomes" id="UP000702425">
    <property type="component" value="Unassembled WGS sequence"/>
</dbReference>